<proteinExistence type="predicted"/>
<organism evidence="1 2">
    <name type="scientific">Thermobaculum terrenum (strain ATCC BAA-798 / CCMEE 7001 / YNP1)</name>
    <dbReference type="NCBI Taxonomy" id="525904"/>
    <lineage>
        <taxon>Bacteria</taxon>
        <taxon>Bacillati</taxon>
        <taxon>Chloroflexota</taxon>
        <taxon>Chloroflexia</taxon>
        <taxon>Candidatus Thermobaculales</taxon>
        <taxon>Candidatus Thermobaculaceae</taxon>
        <taxon>Thermobaculum</taxon>
    </lineage>
</organism>
<dbReference type="EMBL" id="CP001825">
    <property type="protein sequence ID" value="ACZ42211.1"/>
    <property type="molecule type" value="Genomic_DNA"/>
</dbReference>
<dbReference type="OrthoDB" id="1953594at2"/>
<dbReference type="AlphaFoldDB" id="D1CBP6"/>
<dbReference type="RefSeq" id="WP_012875246.1">
    <property type="nucleotide sequence ID" value="NC_013525.1"/>
</dbReference>
<evidence type="ECO:0000313" key="1">
    <source>
        <dbReference type="EMBL" id="ACZ42211.1"/>
    </source>
</evidence>
<evidence type="ECO:0008006" key="3">
    <source>
        <dbReference type="Google" id="ProtNLM"/>
    </source>
</evidence>
<sequence length="221" mass="26010">MTRARYISSSIALYLLWSFFVLYPNPAMFFSSIPRAISPPIDEQAVADMASKLPDDPAAIESAVNSYIRYEVPWQTYNVPWYFPTVSEALANRAGDCQARMIVFASILEYKDMPYKLRYSLDHAWVEYPRKKPNLLEKRSLSVMVSDGKSMKLSIPKQVQWKETYRIRKQLWWDYMPMEKRILMLLGLPVVVFRRKIYVLFGRASRAFISMPRWVKITNRL</sequence>
<name>D1CBP6_THET1</name>
<dbReference type="SUPFAM" id="SSF54001">
    <property type="entry name" value="Cysteine proteinases"/>
    <property type="match status" value="1"/>
</dbReference>
<dbReference type="STRING" id="525904.Tter_1303"/>
<dbReference type="eggNOG" id="COG1305">
    <property type="taxonomic scope" value="Bacteria"/>
</dbReference>
<dbReference type="Proteomes" id="UP000000323">
    <property type="component" value="Chromosome 1"/>
</dbReference>
<reference evidence="2" key="1">
    <citation type="journal article" date="2010" name="Stand. Genomic Sci.">
        <title>Complete genome sequence of 'Thermobaculum terrenum' type strain (YNP1).</title>
        <authorList>
            <person name="Kiss H."/>
            <person name="Cleland D."/>
            <person name="Lapidus A."/>
            <person name="Lucas S."/>
            <person name="Glavina Del Rio T."/>
            <person name="Nolan M."/>
            <person name="Tice H."/>
            <person name="Han C."/>
            <person name="Goodwin L."/>
            <person name="Pitluck S."/>
            <person name="Liolios K."/>
            <person name="Ivanova N."/>
            <person name="Mavromatis K."/>
            <person name="Ovchinnikova G."/>
            <person name="Pati A."/>
            <person name="Chen A."/>
            <person name="Palaniappan K."/>
            <person name="Land M."/>
            <person name="Hauser L."/>
            <person name="Chang Y."/>
            <person name="Jeffries C."/>
            <person name="Lu M."/>
            <person name="Brettin T."/>
            <person name="Detter J."/>
            <person name="Goker M."/>
            <person name="Tindall B."/>
            <person name="Beck B."/>
            <person name="McDermott T."/>
            <person name="Woyke T."/>
            <person name="Bristow J."/>
            <person name="Eisen J."/>
            <person name="Markowitz V."/>
            <person name="Hugenholtz P."/>
            <person name="Kyrpides N."/>
            <person name="Klenk H."/>
            <person name="Cheng J."/>
        </authorList>
    </citation>
    <scope>NUCLEOTIDE SEQUENCE [LARGE SCALE GENOMIC DNA]</scope>
    <source>
        <strain evidence="2">ATCC BAA-798 / YNP1</strain>
    </source>
</reference>
<dbReference type="InterPro" id="IPR038765">
    <property type="entry name" value="Papain-like_cys_pep_sf"/>
</dbReference>
<dbReference type="HOGENOM" id="CLU_105724_0_0_0"/>
<dbReference type="Gene3D" id="3.10.620.30">
    <property type="match status" value="1"/>
</dbReference>
<dbReference type="KEGG" id="ttr:Tter_1303"/>
<gene>
    <name evidence="1" type="ordered locus">Tter_1303</name>
</gene>
<keyword evidence="2" id="KW-1185">Reference proteome</keyword>
<protein>
    <recommendedName>
        <fullName evidence="3">Transglutaminase-like domain-containing protein</fullName>
    </recommendedName>
</protein>
<accession>D1CBP6</accession>
<evidence type="ECO:0000313" key="2">
    <source>
        <dbReference type="Proteomes" id="UP000000323"/>
    </source>
</evidence>